<keyword evidence="16 21" id="KW-0472">Membrane</keyword>
<dbReference type="Pfam" id="PF08263">
    <property type="entry name" value="LRRNT_2"/>
    <property type="match status" value="1"/>
</dbReference>
<evidence type="ECO:0000256" key="10">
    <source>
        <dbReference type="ARBA" id="ARBA00022729"/>
    </source>
</evidence>
<evidence type="ECO:0000256" key="2">
    <source>
        <dbReference type="ARBA" id="ARBA00008684"/>
    </source>
</evidence>
<dbReference type="InterPro" id="IPR003591">
    <property type="entry name" value="Leu-rich_rpt_typical-subtyp"/>
</dbReference>
<reference evidence="23" key="1">
    <citation type="submission" date="2023-10" db="EMBL/GenBank/DDBJ databases">
        <authorList>
            <person name="Domelevo Entfellner J.-B."/>
        </authorList>
    </citation>
    <scope>NUCLEOTIDE SEQUENCE</scope>
</reference>
<evidence type="ECO:0000256" key="1">
    <source>
        <dbReference type="ARBA" id="ARBA00004251"/>
    </source>
</evidence>
<dbReference type="FunFam" id="3.80.10.10:FF:000680">
    <property type="entry name" value="Probable leucine-rich repeat receptor-like protein kinase At2g33170"/>
    <property type="match status" value="1"/>
</dbReference>
<comment type="catalytic activity">
    <reaction evidence="20">
        <text>L-seryl-[protein] + ATP = O-phospho-L-seryl-[protein] + ADP + H(+)</text>
        <dbReference type="Rhea" id="RHEA:17989"/>
        <dbReference type="Rhea" id="RHEA-COMP:9863"/>
        <dbReference type="Rhea" id="RHEA-COMP:11604"/>
        <dbReference type="ChEBI" id="CHEBI:15378"/>
        <dbReference type="ChEBI" id="CHEBI:29999"/>
        <dbReference type="ChEBI" id="CHEBI:30616"/>
        <dbReference type="ChEBI" id="CHEBI:83421"/>
        <dbReference type="ChEBI" id="CHEBI:456216"/>
        <dbReference type="EC" id="2.7.11.1"/>
    </reaction>
</comment>
<dbReference type="Pfam" id="PF23598">
    <property type="entry name" value="LRR_14"/>
    <property type="match status" value="1"/>
</dbReference>
<evidence type="ECO:0000256" key="20">
    <source>
        <dbReference type="ARBA" id="ARBA00048679"/>
    </source>
</evidence>
<comment type="catalytic activity">
    <reaction evidence="19">
        <text>L-threonyl-[protein] + ATP = O-phospho-L-threonyl-[protein] + ADP + H(+)</text>
        <dbReference type="Rhea" id="RHEA:46608"/>
        <dbReference type="Rhea" id="RHEA-COMP:11060"/>
        <dbReference type="Rhea" id="RHEA-COMP:11605"/>
        <dbReference type="ChEBI" id="CHEBI:15378"/>
        <dbReference type="ChEBI" id="CHEBI:30013"/>
        <dbReference type="ChEBI" id="CHEBI:30616"/>
        <dbReference type="ChEBI" id="CHEBI:61977"/>
        <dbReference type="ChEBI" id="CHEBI:456216"/>
        <dbReference type="EC" id="2.7.11.1"/>
    </reaction>
</comment>
<dbReference type="Gene3D" id="1.10.510.10">
    <property type="entry name" value="Transferase(Phosphotransferase) domain 1"/>
    <property type="match status" value="1"/>
</dbReference>
<comment type="subcellular location">
    <subcellularLocation>
        <location evidence="1">Cell membrane</location>
        <topology evidence="1">Single-pass type I membrane protein</topology>
    </subcellularLocation>
</comment>
<dbReference type="InterPro" id="IPR000719">
    <property type="entry name" value="Prot_kinase_dom"/>
</dbReference>
<dbReference type="GO" id="GO:0005524">
    <property type="term" value="F:ATP binding"/>
    <property type="evidence" value="ECO:0007669"/>
    <property type="project" value="UniProtKB-KW"/>
</dbReference>
<dbReference type="PANTHER" id="PTHR48056:SF45">
    <property type="entry name" value="PROTEIN KINASE DOMAIN-CONTAINING PROTEIN"/>
    <property type="match status" value="1"/>
</dbReference>
<dbReference type="FunFam" id="1.10.510.10:FF:000365">
    <property type="entry name" value="Leucine-rich repeat receptor-like serine/threonine-protein kinase At1g17230"/>
    <property type="match status" value="1"/>
</dbReference>
<evidence type="ECO:0000259" key="22">
    <source>
        <dbReference type="PROSITE" id="PS50011"/>
    </source>
</evidence>
<dbReference type="InterPro" id="IPR050647">
    <property type="entry name" value="Plant_LRR-RLKs"/>
</dbReference>
<evidence type="ECO:0000313" key="24">
    <source>
        <dbReference type="Proteomes" id="UP001189624"/>
    </source>
</evidence>
<dbReference type="FunFam" id="3.80.10.10:FF:000177">
    <property type="entry name" value="Leucine-rich repeat receptor-like serine/threonine-protein kinase At1g17230"/>
    <property type="match status" value="1"/>
</dbReference>
<keyword evidence="4" id="KW-1003">Cell membrane</keyword>
<dbReference type="SUPFAM" id="SSF56112">
    <property type="entry name" value="Protein kinase-like (PK-like)"/>
    <property type="match status" value="1"/>
</dbReference>
<comment type="similarity">
    <text evidence="2">Belongs to the protein kinase superfamily. Ser/Thr protein kinase family.</text>
</comment>
<evidence type="ECO:0000313" key="23">
    <source>
        <dbReference type="EMBL" id="CAJ1967926.1"/>
    </source>
</evidence>
<dbReference type="EMBL" id="OY731404">
    <property type="protein sequence ID" value="CAJ1967926.1"/>
    <property type="molecule type" value="Genomic_DNA"/>
</dbReference>
<evidence type="ECO:0000256" key="18">
    <source>
        <dbReference type="ARBA" id="ARBA00023180"/>
    </source>
</evidence>
<evidence type="ECO:0000256" key="14">
    <source>
        <dbReference type="ARBA" id="ARBA00022840"/>
    </source>
</evidence>
<dbReference type="InterPro" id="IPR001611">
    <property type="entry name" value="Leu-rich_rpt"/>
</dbReference>
<name>A0AA86SRP2_9FABA</name>
<dbReference type="Gene3D" id="3.80.10.10">
    <property type="entry name" value="Ribonuclease Inhibitor"/>
    <property type="match status" value="4"/>
</dbReference>
<evidence type="ECO:0000256" key="12">
    <source>
        <dbReference type="ARBA" id="ARBA00022741"/>
    </source>
</evidence>
<evidence type="ECO:0000256" key="15">
    <source>
        <dbReference type="ARBA" id="ARBA00022989"/>
    </source>
</evidence>
<accession>A0AA86SRP2</accession>
<evidence type="ECO:0000256" key="8">
    <source>
        <dbReference type="ARBA" id="ARBA00022679"/>
    </source>
</evidence>
<dbReference type="PANTHER" id="PTHR48056">
    <property type="entry name" value="LRR RECEPTOR-LIKE SERINE/THREONINE-PROTEIN KINASE-RELATED"/>
    <property type="match status" value="1"/>
</dbReference>
<dbReference type="InterPro" id="IPR032675">
    <property type="entry name" value="LRR_dom_sf"/>
</dbReference>
<dbReference type="GO" id="GO:0005886">
    <property type="term" value="C:plasma membrane"/>
    <property type="evidence" value="ECO:0007669"/>
    <property type="project" value="UniProtKB-SubCell"/>
</dbReference>
<organism evidence="23 24">
    <name type="scientific">Sphenostylis stenocarpa</name>
    <dbReference type="NCBI Taxonomy" id="92480"/>
    <lineage>
        <taxon>Eukaryota</taxon>
        <taxon>Viridiplantae</taxon>
        <taxon>Streptophyta</taxon>
        <taxon>Embryophyta</taxon>
        <taxon>Tracheophyta</taxon>
        <taxon>Spermatophyta</taxon>
        <taxon>Magnoliopsida</taxon>
        <taxon>eudicotyledons</taxon>
        <taxon>Gunneridae</taxon>
        <taxon>Pentapetalae</taxon>
        <taxon>rosids</taxon>
        <taxon>fabids</taxon>
        <taxon>Fabales</taxon>
        <taxon>Fabaceae</taxon>
        <taxon>Papilionoideae</taxon>
        <taxon>50 kb inversion clade</taxon>
        <taxon>NPAAA clade</taxon>
        <taxon>indigoferoid/millettioid clade</taxon>
        <taxon>Phaseoleae</taxon>
        <taxon>Sphenostylis</taxon>
    </lineage>
</organism>
<feature type="transmembrane region" description="Helical" evidence="21">
    <location>
        <begin position="849"/>
        <end position="872"/>
    </location>
</feature>
<dbReference type="InterPro" id="IPR008271">
    <property type="entry name" value="Ser/Thr_kinase_AS"/>
</dbReference>
<dbReference type="Pfam" id="PF00560">
    <property type="entry name" value="LRR_1"/>
    <property type="match status" value="5"/>
</dbReference>
<dbReference type="GO" id="GO:0004674">
    <property type="term" value="F:protein serine/threonine kinase activity"/>
    <property type="evidence" value="ECO:0007669"/>
    <property type="project" value="UniProtKB-KW"/>
</dbReference>
<evidence type="ECO:0000256" key="9">
    <source>
        <dbReference type="ARBA" id="ARBA00022692"/>
    </source>
</evidence>
<dbReference type="PROSITE" id="PS50011">
    <property type="entry name" value="PROTEIN_KINASE_DOM"/>
    <property type="match status" value="1"/>
</dbReference>
<keyword evidence="17" id="KW-0675">Receptor</keyword>
<dbReference type="Pfam" id="PF00069">
    <property type="entry name" value="Pkinase"/>
    <property type="match status" value="1"/>
</dbReference>
<feature type="domain" description="Protein kinase" evidence="22">
    <location>
        <begin position="914"/>
        <end position="1199"/>
    </location>
</feature>
<gene>
    <name evidence="23" type="ORF">AYBTSS11_LOCUS21441</name>
</gene>
<keyword evidence="13" id="KW-0418">Kinase</keyword>
<keyword evidence="9 21" id="KW-0812">Transmembrane</keyword>
<dbReference type="InterPro" id="IPR055414">
    <property type="entry name" value="LRR_R13L4/SHOC2-like"/>
</dbReference>
<evidence type="ECO:0000256" key="5">
    <source>
        <dbReference type="ARBA" id="ARBA00022527"/>
    </source>
</evidence>
<evidence type="ECO:0000256" key="11">
    <source>
        <dbReference type="ARBA" id="ARBA00022737"/>
    </source>
</evidence>
<dbReference type="Proteomes" id="UP001189624">
    <property type="component" value="Chromosome 7"/>
</dbReference>
<keyword evidence="5" id="KW-0723">Serine/threonine-protein kinase</keyword>
<dbReference type="Pfam" id="PF13855">
    <property type="entry name" value="LRR_8"/>
    <property type="match status" value="1"/>
</dbReference>
<dbReference type="InterPro" id="IPR013210">
    <property type="entry name" value="LRR_N_plant-typ"/>
</dbReference>
<keyword evidence="15 21" id="KW-1133">Transmembrane helix</keyword>
<protein>
    <recommendedName>
        <fullName evidence="3">non-specific serine/threonine protein kinase</fullName>
        <ecNumber evidence="3">2.7.11.1</ecNumber>
    </recommendedName>
</protein>
<keyword evidence="18" id="KW-0325">Glycoprotein</keyword>
<dbReference type="SMART" id="SM00369">
    <property type="entry name" value="LRR_TYP"/>
    <property type="match status" value="8"/>
</dbReference>
<proteinExistence type="inferred from homology"/>
<keyword evidence="12" id="KW-0547">Nucleotide-binding</keyword>
<keyword evidence="10" id="KW-0732">Signal</keyword>
<dbReference type="GO" id="GO:0033612">
    <property type="term" value="F:receptor serine/threonine kinase binding"/>
    <property type="evidence" value="ECO:0007669"/>
    <property type="project" value="TreeGrafter"/>
</dbReference>
<dbReference type="FunFam" id="3.30.200.20:FF:000219">
    <property type="entry name" value="Leucine-rich repeat receptor-like serine/threonine-protein kinase"/>
    <property type="match status" value="1"/>
</dbReference>
<keyword evidence="24" id="KW-1185">Reference proteome</keyword>
<keyword evidence="14" id="KW-0067">ATP-binding</keyword>
<sequence length="1212" mass="133539">MFGSFDGDIKNFDGNWLWQTNPIRSSHLSLQTKKVLDFSPQNLGLFSFRSKIPTFQAKSTRGCILFLAKVSSTSSWFFSIFLRKELLIPSGGAAAFVLNSKMAGDIKEGRALAKEYSFILLILTLLLCSTEGLNTEGKILLELKNGLHDKSNVLENWKPTDETPCGWKGVNCTQDNDNNPVVASLNLSSMDLSGTLNAAGIGGLTHLTYLNLAYNELTGNIPKEIGEILNLEYLYMNNNQFEGTIPAELGKLSVLKGLNIYNNKLSGVIPDEIGNLSSLEELVAYSNFLVGPLPNSIGNLKNLVNFRAGANNITGNLPKEIGRCKRLMRLGLAQNQIGGEIPSEIGMLANLKELVLWGNQLSGPLPKEIGNCSSLENVAIYGNYLIGPLPKEIGNLKSLRWLYAYRNKLNGTIPREIGNLTSCLDIDFSENSLVGSIPSDFGKINGLSLLFLFENHLTGVIPNEFSNLKNLSKLDLSINNLTGPIPFGFQYFPKMNQLQLFDNSLSGIIPEGLGFHSPLWVVDFSDNNLTGRIPPHLCRNSHLMLLNLASNQLYGNIPTGILNCESLEQLFILGNRLTGSFPLELCKLMNMTAIDLSENRFSGTLPADIGNCRILQRLHIANNYFTLELPKEIGTLSQLVTFNVSSNLFTGSIPPEIFSCQRLQRLDLSQNNFSGSLPDEIGTLQHLEILKLSDNKLSGYIPASLGNLSHLNWLLMDGNYFFGEIPPHLGSLSSLQIAMDLSYNNLSGRIPVQLGNLNMLEYLYLNNNDLDGEIPSTFEELSSLLGCNFSYNNLSGPIPSTKIFQSMAVSSYIGGNNGLCGAPLGDCSTTSDSHSDNSGKSFDSTRAKIVMIIAASVGGVSLIFISVILYFLKRPRKLMDSFGGAEAPSPDSDIYFPPKEGFTFHDLVEATKRFHESYVIGKGACGTVYKAVMKSGKTIAVKKLASNREGNNIENSFRAEISTLGRIRHRNIVKLYGFCYQQGFNLLLYEYMERGSLGELLHGSVSSLEWSTRFMIALGAAEGLAYLHHDCKPKIIHRDIKSNNILLDENFEAHVGDFGLAKVIDMPQSKSMSAVAGSYGYIAPEYAYTMKVTEKCDIYSYGVVLLELLTGRTPVQPLEQGGDLVTWVRNHIREHNNSLTPEILDTRVDLEDQITVNHMLTVLKLALACTSVSPTKRPSMREVVRMLIESNEKEGNLTLTQTYHDLPTKDGL</sequence>
<evidence type="ECO:0000256" key="17">
    <source>
        <dbReference type="ARBA" id="ARBA00023170"/>
    </source>
</evidence>
<dbReference type="EC" id="2.7.11.1" evidence="3"/>
<dbReference type="SMART" id="SM00220">
    <property type="entry name" value="S_TKc"/>
    <property type="match status" value="1"/>
</dbReference>
<dbReference type="FunFam" id="3.80.10.10:FF:000430">
    <property type="entry name" value="Leucine-rich repeat receptor-like protein kinase PEPR1"/>
    <property type="match status" value="1"/>
</dbReference>
<evidence type="ECO:0000256" key="16">
    <source>
        <dbReference type="ARBA" id="ARBA00023136"/>
    </source>
</evidence>
<evidence type="ECO:0000256" key="7">
    <source>
        <dbReference type="ARBA" id="ARBA00022614"/>
    </source>
</evidence>
<keyword evidence="8" id="KW-0808">Transferase</keyword>
<evidence type="ECO:0000256" key="13">
    <source>
        <dbReference type="ARBA" id="ARBA00022777"/>
    </source>
</evidence>
<keyword evidence="6" id="KW-0597">Phosphoprotein</keyword>
<dbReference type="Gramene" id="rna-AYBTSS11_LOCUS21441">
    <property type="protein sequence ID" value="CAJ1967926.1"/>
    <property type="gene ID" value="gene-AYBTSS11_LOCUS21441"/>
</dbReference>
<dbReference type="AlphaFoldDB" id="A0AA86SRP2"/>
<evidence type="ECO:0000256" key="21">
    <source>
        <dbReference type="SAM" id="Phobius"/>
    </source>
</evidence>
<evidence type="ECO:0000256" key="6">
    <source>
        <dbReference type="ARBA" id="ARBA00022553"/>
    </source>
</evidence>
<dbReference type="PROSITE" id="PS00108">
    <property type="entry name" value="PROTEIN_KINASE_ST"/>
    <property type="match status" value="1"/>
</dbReference>
<dbReference type="FunFam" id="3.80.10.10:FF:000588">
    <property type="entry name" value="Leucine-rich repeat receptor-like serine/threonine-protein kinase isoform B"/>
    <property type="match status" value="1"/>
</dbReference>
<evidence type="ECO:0000256" key="19">
    <source>
        <dbReference type="ARBA" id="ARBA00047899"/>
    </source>
</evidence>
<evidence type="ECO:0000256" key="4">
    <source>
        <dbReference type="ARBA" id="ARBA00022475"/>
    </source>
</evidence>
<evidence type="ECO:0000256" key="3">
    <source>
        <dbReference type="ARBA" id="ARBA00012513"/>
    </source>
</evidence>
<dbReference type="Gene3D" id="3.30.200.20">
    <property type="entry name" value="Phosphorylase Kinase, domain 1"/>
    <property type="match status" value="1"/>
</dbReference>
<dbReference type="InterPro" id="IPR011009">
    <property type="entry name" value="Kinase-like_dom_sf"/>
</dbReference>
<dbReference type="SUPFAM" id="SSF52058">
    <property type="entry name" value="L domain-like"/>
    <property type="match status" value="3"/>
</dbReference>
<keyword evidence="11" id="KW-0677">Repeat</keyword>
<keyword evidence="7" id="KW-0433">Leucine-rich repeat</keyword>